<dbReference type="GO" id="GO:0003677">
    <property type="term" value="F:DNA binding"/>
    <property type="evidence" value="ECO:0007669"/>
    <property type="project" value="UniProtKB-KW"/>
</dbReference>
<proteinExistence type="predicted"/>
<dbReference type="PANTHER" id="PTHR33841:SF6">
    <property type="entry name" value="TYPE II METHYLTRANSFERASE M.HINDII"/>
    <property type="match status" value="1"/>
</dbReference>
<comment type="catalytic activity">
    <reaction evidence="6">
        <text>a 2'-deoxyadenosine in DNA + S-adenosyl-L-methionine = an N(6)-methyl-2'-deoxyadenosine in DNA + S-adenosyl-L-homocysteine + H(+)</text>
        <dbReference type="Rhea" id="RHEA:15197"/>
        <dbReference type="Rhea" id="RHEA-COMP:12418"/>
        <dbReference type="Rhea" id="RHEA-COMP:12419"/>
        <dbReference type="ChEBI" id="CHEBI:15378"/>
        <dbReference type="ChEBI" id="CHEBI:57856"/>
        <dbReference type="ChEBI" id="CHEBI:59789"/>
        <dbReference type="ChEBI" id="CHEBI:90615"/>
        <dbReference type="ChEBI" id="CHEBI:90616"/>
        <dbReference type="EC" id="2.1.1.72"/>
    </reaction>
</comment>
<keyword evidence="5" id="KW-0238">DNA-binding</keyword>
<dbReference type="Pfam" id="PF02384">
    <property type="entry name" value="N6_Mtase"/>
    <property type="match status" value="1"/>
</dbReference>
<dbReference type="EMBL" id="JACGXP010000002">
    <property type="protein sequence ID" value="MBA8989919.1"/>
    <property type="molecule type" value="Genomic_DNA"/>
</dbReference>
<dbReference type="GO" id="GO:0009307">
    <property type="term" value="P:DNA restriction-modification system"/>
    <property type="evidence" value="ECO:0007669"/>
    <property type="project" value="UniProtKB-KW"/>
</dbReference>
<organism evidence="8 9">
    <name type="scientific">Curtobacterium pusillum</name>
    <dbReference type="NCBI Taxonomy" id="69373"/>
    <lineage>
        <taxon>Bacteria</taxon>
        <taxon>Bacillati</taxon>
        <taxon>Actinomycetota</taxon>
        <taxon>Actinomycetes</taxon>
        <taxon>Micrococcales</taxon>
        <taxon>Microbacteriaceae</taxon>
        <taxon>Curtobacterium</taxon>
    </lineage>
</organism>
<dbReference type="Proteomes" id="UP000590225">
    <property type="component" value="Unassembled WGS sequence"/>
</dbReference>
<accession>A0AAW3T4L5</accession>
<dbReference type="SUPFAM" id="SSF53335">
    <property type="entry name" value="S-adenosyl-L-methionine-dependent methyltransferases"/>
    <property type="match status" value="1"/>
</dbReference>
<protein>
    <recommendedName>
        <fullName evidence="1">site-specific DNA-methyltransferase (adenine-specific)</fullName>
        <ecNumber evidence="1">2.1.1.72</ecNumber>
    </recommendedName>
</protein>
<dbReference type="GO" id="GO:0009007">
    <property type="term" value="F:site-specific DNA-methyltransferase (adenine-specific) activity"/>
    <property type="evidence" value="ECO:0007669"/>
    <property type="project" value="UniProtKB-EC"/>
</dbReference>
<reference evidence="8 9" key="1">
    <citation type="submission" date="2020-07" db="EMBL/GenBank/DDBJ databases">
        <title>Above-ground endophytic microbial communities from plants in different locations in the United States.</title>
        <authorList>
            <person name="Frank C."/>
        </authorList>
    </citation>
    <scope>NUCLEOTIDE SEQUENCE [LARGE SCALE GENOMIC DNA]</scope>
    <source>
        <strain evidence="8 9">WPL5_2</strain>
    </source>
</reference>
<keyword evidence="3" id="KW-0808">Transferase</keyword>
<dbReference type="EC" id="2.1.1.72" evidence="1"/>
<dbReference type="InterPro" id="IPR050953">
    <property type="entry name" value="N4_N6_ade-DNA_methylase"/>
</dbReference>
<evidence type="ECO:0000313" key="9">
    <source>
        <dbReference type="Proteomes" id="UP000590225"/>
    </source>
</evidence>
<dbReference type="Gene3D" id="3.40.50.150">
    <property type="entry name" value="Vaccinia Virus protein VP39"/>
    <property type="match status" value="1"/>
</dbReference>
<keyword evidence="2" id="KW-0489">Methyltransferase</keyword>
<dbReference type="RefSeq" id="WP_182515522.1">
    <property type="nucleotide sequence ID" value="NZ_JACGXP010000002.1"/>
</dbReference>
<feature type="domain" description="DNA methylase adenine-specific" evidence="7">
    <location>
        <begin position="83"/>
        <end position="221"/>
    </location>
</feature>
<name>A0AAW3T4L5_9MICO</name>
<evidence type="ECO:0000313" key="8">
    <source>
        <dbReference type="EMBL" id="MBA8989919.1"/>
    </source>
</evidence>
<comment type="caution">
    <text evidence="8">The sequence shown here is derived from an EMBL/GenBank/DDBJ whole genome shotgun (WGS) entry which is preliminary data.</text>
</comment>
<keyword evidence="4" id="KW-0680">Restriction system</keyword>
<dbReference type="InterPro" id="IPR002052">
    <property type="entry name" value="DNA_methylase_N6_adenine_CS"/>
</dbReference>
<dbReference type="PROSITE" id="PS00092">
    <property type="entry name" value="N6_MTASE"/>
    <property type="match status" value="1"/>
</dbReference>
<evidence type="ECO:0000256" key="5">
    <source>
        <dbReference type="ARBA" id="ARBA00023125"/>
    </source>
</evidence>
<gene>
    <name evidence="8" type="ORF">FHW23_001165</name>
</gene>
<evidence type="ECO:0000256" key="6">
    <source>
        <dbReference type="ARBA" id="ARBA00047942"/>
    </source>
</evidence>
<evidence type="ECO:0000256" key="3">
    <source>
        <dbReference type="ARBA" id="ARBA00022679"/>
    </source>
</evidence>
<evidence type="ECO:0000256" key="1">
    <source>
        <dbReference type="ARBA" id="ARBA00011900"/>
    </source>
</evidence>
<evidence type="ECO:0000259" key="7">
    <source>
        <dbReference type="Pfam" id="PF02384"/>
    </source>
</evidence>
<dbReference type="GO" id="GO:0032259">
    <property type="term" value="P:methylation"/>
    <property type="evidence" value="ECO:0007669"/>
    <property type="project" value="UniProtKB-KW"/>
</dbReference>
<dbReference type="PRINTS" id="PR00507">
    <property type="entry name" value="N12N6MTFRASE"/>
</dbReference>
<evidence type="ECO:0000256" key="2">
    <source>
        <dbReference type="ARBA" id="ARBA00022603"/>
    </source>
</evidence>
<dbReference type="CDD" id="cd02440">
    <property type="entry name" value="AdoMet_MTases"/>
    <property type="match status" value="1"/>
</dbReference>
<dbReference type="InterPro" id="IPR003356">
    <property type="entry name" value="DNA_methylase_A-5"/>
</dbReference>
<dbReference type="InterPro" id="IPR029063">
    <property type="entry name" value="SAM-dependent_MTases_sf"/>
</dbReference>
<dbReference type="GO" id="GO:0008170">
    <property type="term" value="F:N-methyltransferase activity"/>
    <property type="evidence" value="ECO:0007669"/>
    <property type="project" value="InterPro"/>
</dbReference>
<dbReference type="PANTHER" id="PTHR33841">
    <property type="entry name" value="DNA METHYLTRANSFERASE YEEA-RELATED"/>
    <property type="match status" value="1"/>
</dbReference>
<sequence length="527" mass="58643">MPTPTTSSAFQTLKSHAPDISRWRTVRAIDQLRNKGDVKQAWLAAVAKLAAETRPDLSSKVCQILGVSPADENILEGLTIGELGVVYEALLADQDHKSRKEAGQFFTPDDVAEFMAQHLSHFGRTAKWLDPCCGVGNLSWHLAAAHGDAARDFVANQLILVDQDETALRTAVVILAISFLSSDDDAAVDALKSRAQYRDFLSPEPLPSYDYAIMNPPYARSAPRPDFATSNARDLYAYFLERIEQSARGFIAITPASFLSGAKFQTTRALLETRAGGDVYVFDNVPDTCFRGFKYGSKNTSRTNFVRAAIIVSAPAMQTWRTTPILRWAFRSRETLFASAKDWLSERFIGPGGAWAKVMPSTAVLWNRLSNAGRHLGDLITITPTAFRLDVASTPRYYISASSIPLQRASKHVLYFETEADFEQAYLLLNSTLPYWWWRTIAGGISLSRHTLLTVPIPDEFTLADLNLVEELRASDRHDRTIKINAGIPNENVKRPSHLTHKVNMAVIGKDVPDFSYVYSSDMFALR</sequence>
<evidence type="ECO:0000256" key="4">
    <source>
        <dbReference type="ARBA" id="ARBA00022747"/>
    </source>
</evidence>
<dbReference type="AlphaFoldDB" id="A0AAW3T4L5"/>